<gene>
    <name evidence="2" type="ORF">KK488_00255</name>
</gene>
<dbReference type="EMBL" id="JAHGAW010000001">
    <property type="protein sequence ID" value="MBT2185379.1"/>
    <property type="molecule type" value="Genomic_DNA"/>
</dbReference>
<dbReference type="GO" id="GO:0045271">
    <property type="term" value="C:respiratory chain complex I"/>
    <property type="evidence" value="ECO:0007669"/>
    <property type="project" value="InterPro"/>
</dbReference>
<dbReference type="Proteomes" id="UP001138757">
    <property type="component" value="Unassembled WGS sequence"/>
</dbReference>
<dbReference type="GO" id="GO:0006979">
    <property type="term" value="P:response to oxidative stress"/>
    <property type="evidence" value="ECO:0007669"/>
    <property type="project" value="TreeGrafter"/>
</dbReference>
<protein>
    <submittedName>
        <fullName evidence="2">NADH:ubiquinone oxidoreductase subunit NDUFA12</fullName>
    </submittedName>
</protein>
<dbReference type="PANTHER" id="PTHR12910">
    <property type="entry name" value="NADH-UBIQUINONE OXIDOREDUCTASE SUBUNIT B17.2"/>
    <property type="match status" value="1"/>
</dbReference>
<feature type="region of interest" description="Disordered" evidence="1">
    <location>
        <begin position="82"/>
        <end position="131"/>
    </location>
</feature>
<dbReference type="Pfam" id="PF05071">
    <property type="entry name" value="NDUFA12"/>
    <property type="match status" value="1"/>
</dbReference>
<dbReference type="NCBIfam" id="NF006040">
    <property type="entry name" value="PRK08183.1"/>
    <property type="match status" value="1"/>
</dbReference>
<evidence type="ECO:0000256" key="1">
    <source>
        <dbReference type="SAM" id="MobiDB-lite"/>
    </source>
</evidence>
<dbReference type="AlphaFoldDB" id="A0A9X1AJ37"/>
<dbReference type="InterPro" id="IPR007763">
    <property type="entry name" value="NDUFA12"/>
</dbReference>
<comment type="caution">
    <text evidence="2">The sequence shown here is derived from an EMBL/GenBank/DDBJ whole genome shotgun (WGS) entry which is preliminary data.</text>
</comment>
<dbReference type="PANTHER" id="PTHR12910:SF2">
    <property type="entry name" value="NADH DEHYDROGENASE [UBIQUINONE] 1 ALPHA SUBCOMPLEX SUBUNIT 12"/>
    <property type="match status" value="1"/>
</dbReference>
<name>A0A9X1AJ37_9SPHN</name>
<dbReference type="RefSeq" id="WP_214621141.1">
    <property type="nucleotide sequence ID" value="NZ_JAHGAW010000001.1"/>
</dbReference>
<reference evidence="2" key="1">
    <citation type="submission" date="2021-05" db="EMBL/GenBank/DDBJ databases">
        <title>Genome of Sphingobium sp. strain.</title>
        <authorList>
            <person name="Fan R."/>
        </authorList>
    </citation>
    <scope>NUCLEOTIDE SEQUENCE</scope>
    <source>
        <strain evidence="2">H33</strain>
    </source>
</reference>
<organism evidence="2 3">
    <name type="scientific">Sphingobium nicotianae</name>
    <dbReference type="NCBI Taxonomy" id="2782607"/>
    <lineage>
        <taxon>Bacteria</taxon>
        <taxon>Pseudomonadati</taxon>
        <taxon>Pseudomonadota</taxon>
        <taxon>Alphaproteobacteria</taxon>
        <taxon>Sphingomonadales</taxon>
        <taxon>Sphingomonadaceae</taxon>
        <taxon>Sphingobium</taxon>
    </lineage>
</organism>
<sequence length="131" mass="14623">MGIVKNIFTWWEGSTFGTWLNTTRHGTKVGEDHQGNVYYEGGTDPNGLTRRFVIYRGANDASRVPAEWHGWLHHTIDGPPESHLPPPRIWEADYTPNQTGTPNAYRPSGAIEAGGKRQMATGDYEAWTPDA</sequence>
<keyword evidence="3" id="KW-1185">Reference proteome</keyword>
<evidence type="ECO:0000313" key="3">
    <source>
        <dbReference type="Proteomes" id="UP001138757"/>
    </source>
</evidence>
<evidence type="ECO:0000313" key="2">
    <source>
        <dbReference type="EMBL" id="MBT2185379.1"/>
    </source>
</evidence>
<proteinExistence type="predicted"/>
<accession>A0A9X1AJ37</accession>